<dbReference type="Pfam" id="PF03466">
    <property type="entry name" value="LysR_substrate"/>
    <property type="match status" value="1"/>
</dbReference>
<dbReference type="PANTHER" id="PTHR30537">
    <property type="entry name" value="HTH-TYPE TRANSCRIPTIONAL REGULATOR"/>
    <property type="match status" value="1"/>
</dbReference>
<dbReference type="InterPro" id="IPR036390">
    <property type="entry name" value="WH_DNA-bd_sf"/>
</dbReference>
<evidence type="ECO:0000256" key="2">
    <source>
        <dbReference type="ARBA" id="ARBA00023015"/>
    </source>
</evidence>
<sequence>MRDLQFDDMLLFARVVELGTLSAVARERDVPVSQVSRTLSRIEKACGARLIHRSTHGLSLTPEGETFVAYCHRITSTLDELEGDFAHKAGDVRGTVKVAASTIVAAYQLVPSLEGLRQLHPHLRVELEVSDRLTDMARDGIDIAIRTVSALPETVVARQIGTLGRALYAAPSYLKRAGTPRHIEDLREHVLITNSHVSFLNAWPFIVKGKPMVFEADGHWRTNDTNMVATMVVQGAGIGRLATLVGDTLVQQKLVVPVLEALVDYGPVPVYAVTLSSRHRLPKIKACIDYWAAWLGKSTHTAFKK</sequence>
<feature type="domain" description="HTH lysR-type" evidence="5">
    <location>
        <begin position="4"/>
        <end position="61"/>
    </location>
</feature>
<keyword evidence="4" id="KW-0804">Transcription</keyword>
<keyword evidence="7" id="KW-1185">Reference proteome</keyword>
<dbReference type="Proteomes" id="UP000487350">
    <property type="component" value="Unassembled WGS sequence"/>
</dbReference>
<name>A0A844AXW3_9BURK</name>
<comment type="caution">
    <text evidence="6">The sequence shown here is derived from an EMBL/GenBank/DDBJ whole genome shotgun (WGS) entry which is preliminary data.</text>
</comment>
<comment type="similarity">
    <text evidence="1">Belongs to the LysR transcriptional regulatory family.</text>
</comment>
<dbReference type="GO" id="GO:0003700">
    <property type="term" value="F:DNA-binding transcription factor activity"/>
    <property type="evidence" value="ECO:0007669"/>
    <property type="project" value="InterPro"/>
</dbReference>
<dbReference type="PANTHER" id="PTHR30537:SF3">
    <property type="entry name" value="TRANSCRIPTIONAL REGULATORY PROTEIN"/>
    <property type="match status" value="1"/>
</dbReference>
<reference evidence="6 7" key="1">
    <citation type="submission" date="2019-11" db="EMBL/GenBank/DDBJ databases">
        <title>Caenimonas koreensis gen. nov., sp. nov., isolated from activated sludge.</title>
        <authorList>
            <person name="Seung H.R."/>
        </authorList>
    </citation>
    <scope>NUCLEOTIDE SEQUENCE [LARGE SCALE GENOMIC DNA]</scope>
    <source>
        <strain evidence="6 7">EMB320</strain>
    </source>
</reference>
<evidence type="ECO:0000256" key="3">
    <source>
        <dbReference type="ARBA" id="ARBA00023125"/>
    </source>
</evidence>
<protein>
    <submittedName>
        <fullName evidence="6">LysR family transcriptional regulator</fullName>
    </submittedName>
</protein>
<dbReference type="InterPro" id="IPR058163">
    <property type="entry name" value="LysR-type_TF_proteobact-type"/>
</dbReference>
<dbReference type="Gene3D" id="1.10.10.10">
    <property type="entry name" value="Winged helix-like DNA-binding domain superfamily/Winged helix DNA-binding domain"/>
    <property type="match status" value="1"/>
</dbReference>
<dbReference type="InterPro" id="IPR000847">
    <property type="entry name" value="LysR_HTH_N"/>
</dbReference>
<dbReference type="AlphaFoldDB" id="A0A844AXW3"/>
<dbReference type="OrthoDB" id="8993884at2"/>
<dbReference type="Pfam" id="PF00126">
    <property type="entry name" value="HTH_1"/>
    <property type="match status" value="1"/>
</dbReference>
<dbReference type="PROSITE" id="PS50931">
    <property type="entry name" value="HTH_LYSR"/>
    <property type="match status" value="1"/>
</dbReference>
<keyword evidence="2" id="KW-0805">Transcription regulation</keyword>
<evidence type="ECO:0000256" key="4">
    <source>
        <dbReference type="ARBA" id="ARBA00023163"/>
    </source>
</evidence>
<dbReference type="SUPFAM" id="SSF53850">
    <property type="entry name" value="Periplasmic binding protein-like II"/>
    <property type="match status" value="1"/>
</dbReference>
<organism evidence="6 7">
    <name type="scientific">Caenimonas koreensis DSM 17982</name>
    <dbReference type="NCBI Taxonomy" id="1121255"/>
    <lineage>
        <taxon>Bacteria</taxon>
        <taxon>Pseudomonadati</taxon>
        <taxon>Pseudomonadota</taxon>
        <taxon>Betaproteobacteria</taxon>
        <taxon>Burkholderiales</taxon>
        <taxon>Comamonadaceae</taxon>
        <taxon>Caenimonas</taxon>
    </lineage>
</organism>
<dbReference type="InterPro" id="IPR036388">
    <property type="entry name" value="WH-like_DNA-bd_sf"/>
</dbReference>
<dbReference type="CDD" id="cd08422">
    <property type="entry name" value="PBP2_CrgA_like"/>
    <property type="match status" value="1"/>
</dbReference>
<accession>A0A844AXW3</accession>
<dbReference type="Gene3D" id="3.40.190.290">
    <property type="match status" value="1"/>
</dbReference>
<dbReference type="InterPro" id="IPR005119">
    <property type="entry name" value="LysR_subst-bd"/>
</dbReference>
<evidence type="ECO:0000313" key="6">
    <source>
        <dbReference type="EMBL" id="MRD49205.1"/>
    </source>
</evidence>
<gene>
    <name evidence="6" type="ORF">GHT07_18175</name>
</gene>
<keyword evidence="3" id="KW-0238">DNA-binding</keyword>
<evidence type="ECO:0000259" key="5">
    <source>
        <dbReference type="PROSITE" id="PS50931"/>
    </source>
</evidence>
<dbReference type="SUPFAM" id="SSF46785">
    <property type="entry name" value="Winged helix' DNA-binding domain"/>
    <property type="match status" value="1"/>
</dbReference>
<evidence type="ECO:0000256" key="1">
    <source>
        <dbReference type="ARBA" id="ARBA00009437"/>
    </source>
</evidence>
<evidence type="ECO:0000313" key="7">
    <source>
        <dbReference type="Proteomes" id="UP000487350"/>
    </source>
</evidence>
<dbReference type="GO" id="GO:0006351">
    <property type="term" value="P:DNA-templated transcription"/>
    <property type="evidence" value="ECO:0007669"/>
    <property type="project" value="TreeGrafter"/>
</dbReference>
<dbReference type="RefSeq" id="WP_153586518.1">
    <property type="nucleotide sequence ID" value="NZ_WJBU01000021.1"/>
</dbReference>
<dbReference type="EMBL" id="WJBU01000021">
    <property type="protein sequence ID" value="MRD49205.1"/>
    <property type="molecule type" value="Genomic_DNA"/>
</dbReference>
<dbReference type="GO" id="GO:0043565">
    <property type="term" value="F:sequence-specific DNA binding"/>
    <property type="evidence" value="ECO:0007669"/>
    <property type="project" value="TreeGrafter"/>
</dbReference>
<proteinExistence type="inferred from homology"/>